<feature type="transmembrane region" description="Helical" evidence="1">
    <location>
        <begin position="53"/>
        <end position="74"/>
    </location>
</feature>
<dbReference type="KEGG" id="dba:Dbac_2801"/>
<dbReference type="EMBL" id="CP001629">
    <property type="protein sequence ID" value="ACU90877.1"/>
    <property type="molecule type" value="Genomic_DNA"/>
</dbReference>
<feature type="transmembrane region" description="Helical" evidence="1">
    <location>
        <begin position="80"/>
        <end position="97"/>
    </location>
</feature>
<dbReference type="AlphaFoldDB" id="C7LU79"/>
<dbReference type="RefSeq" id="WP_015774966.1">
    <property type="nucleotide sequence ID" value="NC_013173.1"/>
</dbReference>
<keyword evidence="1" id="KW-0812">Transmembrane</keyword>
<evidence type="ECO:0000313" key="2">
    <source>
        <dbReference type="EMBL" id="ACU90877.1"/>
    </source>
</evidence>
<dbReference type="OrthoDB" id="5982841at2"/>
<dbReference type="HOGENOM" id="CLU_1420915_0_0_7"/>
<organism evidence="2 3">
    <name type="scientific">Desulfomicrobium baculatum (strain DSM 4028 / VKM B-1378 / X)</name>
    <name type="common">Desulfovibrio baculatus</name>
    <dbReference type="NCBI Taxonomy" id="525897"/>
    <lineage>
        <taxon>Bacteria</taxon>
        <taxon>Pseudomonadati</taxon>
        <taxon>Thermodesulfobacteriota</taxon>
        <taxon>Desulfovibrionia</taxon>
        <taxon>Desulfovibrionales</taxon>
        <taxon>Desulfomicrobiaceae</taxon>
        <taxon>Desulfomicrobium</taxon>
    </lineage>
</organism>
<keyword evidence="1" id="KW-1133">Transmembrane helix</keyword>
<sequence length="195" mass="22156">MLITQRRFSNTFTFTFEPDTLTYSRTDAYGSHSFELPYGSIGMDPHRTTERNATLFNGGILLSVWGLAQAGYALAHGDPLGIIFLFPGIACFLLHVLTKIELTSLGSDAGEIVLLHDKQHDRIMETIQERRKKQLLEWYGNINFANDPEEEIRKFHWLHSQHLISEGQLQQIITTIRNADIEGMDGIDDSIPPQQ</sequence>
<dbReference type="eggNOG" id="ENOG5030YNG">
    <property type="taxonomic scope" value="Bacteria"/>
</dbReference>
<proteinExistence type="predicted"/>
<keyword evidence="1" id="KW-0472">Membrane</keyword>
<dbReference type="Proteomes" id="UP000002216">
    <property type="component" value="Chromosome"/>
</dbReference>
<name>C7LU79_DESBD</name>
<keyword evidence="3" id="KW-1185">Reference proteome</keyword>
<accession>C7LU79</accession>
<gene>
    <name evidence="2" type="ordered locus">Dbac_2801</name>
</gene>
<reference evidence="2 3" key="1">
    <citation type="journal article" date="2009" name="Stand. Genomic Sci.">
        <title>Complete genome sequence of Desulfomicrobium baculatum type strain (X).</title>
        <authorList>
            <person name="Copeland A."/>
            <person name="Spring S."/>
            <person name="Goker M."/>
            <person name="Schneider S."/>
            <person name="Lapidus A."/>
            <person name="Del Rio T.G."/>
            <person name="Tice H."/>
            <person name="Cheng J.F."/>
            <person name="Chen F."/>
            <person name="Nolan M."/>
            <person name="Bruce D."/>
            <person name="Goodwin L."/>
            <person name="Pitluck S."/>
            <person name="Ivanova N."/>
            <person name="Mavrommatis K."/>
            <person name="Ovchinnikova G."/>
            <person name="Pati A."/>
            <person name="Chen A."/>
            <person name="Palaniappan K."/>
            <person name="Land M."/>
            <person name="Hauser L."/>
            <person name="Chang Y.J."/>
            <person name="Jeffries C.C."/>
            <person name="Meincke L."/>
            <person name="Sims D."/>
            <person name="Brettin T."/>
            <person name="Detter J.C."/>
            <person name="Han C."/>
            <person name="Chain P."/>
            <person name="Bristow J."/>
            <person name="Eisen J.A."/>
            <person name="Markowitz V."/>
            <person name="Hugenholtz P."/>
            <person name="Kyrpides N.C."/>
            <person name="Klenk H.P."/>
            <person name="Lucas S."/>
        </authorList>
    </citation>
    <scope>NUCLEOTIDE SEQUENCE [LARGE SCALE GENOMIC DNA]</scope>
    <source>
        <strain evidence="3">DSM 4028 / VKM B-1378 / X</strain>
    </source>
</reference>
<evidence type="ECO:0000256" key="1">
    <source>
        <dbReference type="SAM" id="Phobius"/>
    </source>
</evidence>
<evidence type="ECO:0000313" key="3">
    <source>
        <dbReference type="Proteomes" id="UP000002216"/>
    </source>
</evidence>
<protein>
    <submittedName>
        <fullName evidence="2">Uncharacterized protein</fullName>
    </submittedName>
</protein>